<dbReference type="SUPFAM" id="SSF55811">
    <property type="entry name" value="Nudix"/>
    <property type="match status" value="1"/>
</dbReference>
<feature type="compositionally biased region" description="Gly residues" evidence="1">
    <location>
        <begin position="184"/>
        <end position="194"/>
    </location>
</feature>
<dbReference type="PROSITE" id="PS51462">
    <property type="entry name" value="NUDIX"/>
    <property type="match status" value="1"/>
</dbReference>
<dbReference type="Proteomes" id="UP001444661">
    <property type="component" value="Unassembled WGS sequence"/>
</dbReference>
<evidence type="ECO:0000259" key="2">
    <source>
        <dbReference type="PROSITE" id="PS51462"/>
    </source>
</evidence>
<feature type="region of interest" description="Disordered" evidence="1">
    <location>
        <begin position="178"/>
        <end position="197"/>
    </location>
</feature>
<feature type="compositionally biased region" description="Polar residues" evidence="1">
    <location>
        <begin position="13"/>
        <end position="26"/>
    </location>
</feature>
<feature type="domain" description="Nudix hydrolase" evidence="2">
    <location>
        <begin position="59"/>
        <end position="242"/>
    </location>
</feature>
<dbReference type="InterPro" id="IPR015797">
    <property type="entry name" value="NUDIX_hydrolase-like_dom_sf"/>
</dbReference>
<accession>A0ABR1U884</accession>
<sequence>MTLIKEPPPVPTSAATTNAQPSSAEQENTIAASLIVDPSVTHYHQTTPAAYKLQLQPNIAHLVVSAVVIAPCLSSSSPSSPPLAKDDNDTTTPAAAAVVEPRILLLQRAPTDTYPGIWEIPGGSTDDHADPSPLAALTRELREETGLAARAARRLVHVQRLGRAGRLTILTFLMDVDEPPRQQQGGGGGGGKGKVGLQPLSSWNRLVQLDPEEHADFVWATEHEVRQDLAHGDRQLKWRPGSKDIVLKGFRMAAEATEQQGSQADGKQTK</sequence>
<proteinExistence type="predicted"/>
<name>A0ABR1U884_9PEZI</name>
<comment type="caution">
    <text evidence="3">The sequence shown here is derived from an EMBL/GenBank/DDBJ whole genome shotgun (WGS) entry which is preliminary data.</text>
</comment>
<evidence type="ECO:0000256" key="1">
    <source>
        <dbReference type="SAM" id="MobiDB-lite"/>
    </source>
</evidence>
<reference evidence="3 4" key="1">
    <citation type="submission" date="2023-01" db="EMBL/GenBank/DDBJ databases">
        <title>Analysis of 21 Apiospora genomes using comparative genomics revels a genus with tremendous synthesis potential of carbohydrate active enzymes and secondary metabolites.</title>
        <authorList>
            <person name="Sorensen T."/>
        </authorList>
    </citation>
    <scope>NUCLEOTIDE SEQUENCE [LARGE SCALE GENOMIC DNA]</scope>
    <source>
        <strain evidence="3 4">CBS 33761</strain>
    </source>
</reference>
<feature type="region of interest" description="Disordered" evidence="1">
    <location>
        <begin position="1"/>
        <end position="26"/>
    </location>
</feature>
<dbReference type="Gene3D" id="3.90.79.10">
    <property type="entry name" value="Nucleoside Triphosphate Pyrophosphohydrolase"/>
    <property type="match status" value="1"/>
</dbReference>
<evidence type="ECO:0000313" key="3">
    <source>
        <dbReference type="EMBL" id="KAK8055095.1"/>
    </source>
</evidence>
<gene>
    <name evidence="3" type="ORF">PG993_000322</name>
</gene>
<feature type="compositionally biased region" description="Pro residues" evidence="1">
    <location>
        <begin position="1"/>
        <end position="11"/>
    </location>
</feature>
<dbReference type="EMBL" id="JAQQWK010000001">
    <property type="protein sequence ID" value="KAK8055095.1"/>
    <property type="molecule type" value="Genomic_DNA"/>
</dbReference>
<dbReference type="Pfam" id="PF00293">
    <property type="entry name" value="NUDIX"/>
    <property type="match status" value="1"/>
</dbReference>
<keyword evidence="4" id="KW-1185">Reference proteome</keyword>
<organism evidence="3 4">
    <name type="scientific">Apiospora rasikravindrae</name>
    <dbReference type="NCBI Taxonomy" id="990691"/>
    <lineage>
        <taxon>Eukaryota</taxon>
        <taxon>Fungi</taxon>
        <taxon>Dikarya</taxon>
        <taxon>Ascomycota</taxon>
        <taxon>Pezizomycotina</taxon>
        <taxon>Sordariomycetes</taxon>
        <taxon>Xylariomycetidae</taxon>
        <taxon>Amphisphaeriales</taxon>
        <taxon>Apiosporaceae</taxon>
        <taxon>Apiospora</taxon>
    </lineage>
</organism>
<dbReference type="InterPro" id="IPR000086">
    <property type="entry name" value="NUDIX_hydrolase_dom"/>
</dbReference>
<protein>
    <recommendedName>
        <fullName evidence="2">Nudix hydrolase domain-containing protein</fullName>
    </recommendedName>
</protein>
<dbReference type="CDD" id="cd02883">
    <property type="entry name" value="NUDIX_Hydrolase"/>
    <property type="match status" value="1"/>
</dbReference>
<evidence type="ECO:0000313" key="4">
    <source>
        <dbReference type="Proteomes" id="UP001444661"/>
    </source>
</evidence>